<evidence type="ECO:0000313" key="13">
    <source>
        <dbReference type="EMBL" id="UMM37592.1"/>
    </source>
</evidence>
<dbReference type="GO" id="GO:0003700">
    <property type="term" value="F:DNA-binding transcription factor activity"/>
    <property type="evidence" value="ECO:0007669"/>
    <property type="project" value="InterPro"/>
</dbReference>
<dbReference type="InterPro" id="IPR035500">
    <property type="entry name" value="NHR-like_dom_sf"/>
</dbReference>
<keyword evidence="8 9" id="KW-0539">Nucleus</keyword>
<evidence type="ECO:0000256" key="7">
    <source>
        <dbReference type="ARBA" id="ARBA00023170"/>
    </source>
</evidence>
<evidence type="ECO:0000256" key="3">
    <source>
        <dbReference type="ARBA" id="ARBA00022833"/>
    </source>
</evidence>
<dbReference type="PANTHER" id="PTHR46800">
    <property type="entry name" value="NUCLEAR HORMONE RECEPTOR FAMILY-RELATED-RELATED"/>
    <property type="match status" value="1"/>
</dbReference>
<feature type="compositionally biased region" description="Basic and acidic residues" evidence="10">
    <location>
        <begin position="371"/>
        <end position="380"/>
    </location>
</feature>
<dbReference type="GO" id="GO:0008270">
    <property type="term" value="F:zinc ion binding"/>
    <property type="evidence" value="ECO:0007669"/>
    <property type="project" value="UniProtKB-KW"/>
</dbReference>
<comment type="subcellular location">
    <subcellularLocation>
        <location evidence="9">Nucleus</location>
    </subcellularLocation>
</comment>
<dbReference type="InterPro" id="IPR001628">
    <property type="entry name" value="Znf_hrmn_rcpt"/>
</dbReference>
<feature type="region of interest" description="Disordered" evidence="10">
    <location>
        <begin position="368"/>
        <end position="394"/>
    </location>
</feature>
<dbReference type="SMART" id="SM00430">
    <property type="entry name" value="HOLI"/>
    <property type="match status" value="2"/>
</dbReference>
<dbReference type="PROSITE" id="PS51843">
    <property type="entry name" value="NR_LBD"/>
    <property type="match status" value="1"/>
</dbReference>
<feature type="domain" description="Nuclear receptor" evidence="11">
    <location>
        <begin position="1"/>
        <end position="73"/>
    </location>
</feature>
<dbReference type="Gene3D" id="1.10.565.10">
    <property type="entry name" value="Retinoid X Receptor"/>
    <property type="match status" value="2"/>
</dbReference>
<keyword evidence="5 9" id="KW-0238">DNA-binding</keyword>
<feature type="region of interest" description="Disordered" evidence="10">
    <location>
        <begin position="72"/>
        <end position="101"/>
    </location>
</feature>
<evidence type="ECO:0000259" key="12">
    <source>
        <dbReference type="PROSITE" id="PS51843"/>
    </source>
</evidence>
<dbReference type="Pfam" id="PF00104">
    <property type="entry name" value="Hormone_recep"/>
    <property type="match status" value="2"/>
</dbReference>
<keyword evidence="2 9" id="KW-0863">Zinc-finger</keyword>
<dbReference type="Proteomes" id="UP000829354">
    <property type="component" value="Chromosome V"/>
</dbReference>
<dbReference type="PANTHER" id="PTHR46800:SF2">
    <property type="entry name" value="NUCLEAR HORMONE RECEPTOR FAMILY-RELATED"/>
    <property type="match status" value="1"/>
</dbReference>
<dbReference type="PROSITE" id="PS00031">
    <property type="entry name" value="NUCLEAR_REC_DBD_1"/>
    <property type="match status" value="1"/>
</dbReference>
<dbReference type="InterPro" id="IPR013088">
    <property type="entry name" value="Znf_NHR/GATA"/>
</dbReference>
<evidence type="ECO:0000256" key="4">
    <source>
        <dbReference type="ARBA" id="ARBA00023015"/>
    </source>
</evidence>
<dbReference type="SUPFAM" id="SSF57716">
    <property type="entry name" value="Glucocorticoid receptor-like (DNA-binding domain)"/>
    <property type="match status" value="1"/>
</dbReference>
<evidence type="ECO:0000256" key="8">
    <source>
        <dbReference type="ARBA" id="ARBA00023242"/>
    </source>
</evidence>
<sequence length="656" mass="76638">MLSCSICGSPEAETHFGGLSCRACAAFFRRYCHSKKPIGLCTCKFNGEGGHPCRECRMKKCVAAGLTSEKVQRKRGKHSQDENDRNLRESTSTSSANSLSPLPLSLTHTHLPFKDTKNITFTVPNFSIYEAKRFEVFSTLGSHNAYYTTSLTHVDVRLVCNLVVNVFPDFDILSVIDKKCLINSFVTKIWLLEAVLDDVHNVVKYKKMEEKDVRKVLCSFLNGSFDEGEEMEEEDIWRTFGPLWTYFYRFVVEPIVRLSLDRMELMAIIWILFFDHAYNDISSKSTDLCWNIRKVIHRELRNYLIEKFSGDVEMAENRFLNLLEIPMIVERGEQKFQEEVVLFELNRVKGCPKGRHLKVSFLEVQRKRGKHSQDEKDQNLRESTSTSSANSLSPLPLSLTHTHLPFKDTKNITFTVPNFSIYEAKRFEVFSTLGSHNAYYTTSLTHVDVRLVCNLVVNVFPDFDILSVIDKKCLINSFVTKLWLIEPVLDDVHNMVKYQKMEENEVKNVLCSFLDGCFEEDGEMAQEDIWRAFGSYWMYSYRFIIEPIIRLSLDQMELMAIIWIIFFDHAYNDISSKSKNLCWSIRKVIHRELRNYLIEKFRGDMEMAENRFLNLLEIPMIVERGEQRFQEEVVLFELNRVKVHEDFVKIMKKQRI</sequence>
<evidence type="ECO:0000256" key="6">
    <source>
        <dbReference type="ARBA" id="ARBA00023163"/>
    </source>
</evidence>
<dbReference type="PROSITE" id="PS51030">
    <property type="entry name" value="NUCLEAR_REC_DBD_2"/>
    <property type="match status" value="1"/>
</dbReference>
<dbReference type="Pfam" id="PF00105">
    <property type="entry name" value="zf-C4"/>
    <property type="match status" value="1"/>
</dbReference>
<dbReference type="GO" id="GO:0005634">
    <property type="term" value="C:nucleus"/>
    <property type="evidence" value="ECO:0007669"/>
    <property type="project" value="UniProtKB-SubCell"/>
</dbReference>
<evidence type="ECO:0000259" key="11">
    <source>
        <dbReference type="PROSITE" id="PS51030"/>
    </source>
</evidence>
<reference evidence="13 14" key="1">
    <citation type="submission" date="2022-04" db="EMBL/GenBank/DDBJ databases">
        <title>Chromosome-level reference genomes for two strains of Caenorhabditis briggsae: an improved platform for comparative genomics.</title>
        <authorList>
            <person name="Stevens L."/>
            <person name="Andersen E."/>
        </authorList>
    </citation>
    <scope>NUCLEOTIDE SEQUENCE [LARGE SCALE GENOMIC DNA]</scope>
    <source>
        <strain evidence="13">VX34</strain>
        <tissue evidence="13">Whole-organism</tissue>
    </source>
</reference>
<name>A0AAE9JMU9_CAEBR</name>
<feature type="compositionally biased region" description="Low complexity" evidence="10">
    <location>
        <begin position="383"/>
        <end position="394"/>
    </location>
</feature>
<keyword evidence="14" id="KW-1185">Reference proteome</keyword>
<dbReference type="EMBL" id="CP092624">
    <property type="protein sequence ID" value="UMM37592.1"/>
    <property type="molecule type" value="Genomic_DNA"/>
</dbReference>
<dbReference type="InterPro" id="IPR042936">
    <property type="entry name" value="Nhr-150"/>
</dbReference>
<dbReference type="SUPFAM" id="SSF48508">
    <property type="entry name" value="Nuclear receptor ligand-binding domain"/>
    <property type="match status" value="2"/>
</dbReference>
<evidence type="ECO:0008006" key="15">
    <source>
        <dbReference type="Google" id="ProtNLM"/>
    </source>
</evidence>
<feature type="compositionally biased region" description="Basic and acidic residues" evidence="10">
    <location>
        <begin position="78"/>
        <end position="88"/>
    </location>
</feature>
<evidence type="ECO:0000256" key="10">
    <source>
        <dbReference type="SAM" id="MobiDB-lite"/>
    </source>
</evidence>
<proteinExistence type="inferred from homology"/>
<dbReference type="InterPro" id="IPR000536">
    <property type="entry name" value="Nucl_hrmn_rcpt_lig-bd"/>
</dbReference>
<accession>A0AAE9JMU9</accession>
<dbReference type="SMART" id="SM00399">
    <property type="entry name" value="ZnF_C4"/>
    <property type="match status" value="1"/>
</dbReference>
<feature type="compositionally biased region" description="Low complexity" evidence="10">
    <location>
        <begin position="90"/>
        <end position="101"/>
    </location>
</feature>
<keyword evidence="7 9" id="KW-0675">Receptor</keyword>
<dbReference type="PRINTS" id="PR00047">
    <property type="entry name" value="STROIDFINGER"/>
</dbReference>
<evidence type="ECO:0000313" key="14">
    <source>
        <dbReference type="Proteomes" id="UP000829354"/>
    </source>
</evidence>
<keyword evidence="6 9" id="KW-0804">Transcription</keyword>
<evidence type="ECO:0000256" key="5">
    <source>
        <dbReference type="ARBA" id="ARBA00023125"/>
    </source>
</evidence>
<feature type="domain" description="NR LBD" evidence="12">
    <location>
        <begin position="387"/>
        <end position="655"/>
    </location>
</feature>
<dbReference type="AlphaFoldDB" id="A0AAE9JMU9"/>
<organism evidence="13 14">
    <name type="scientific">Caenorhabditis briggsae</name>
    <dbReference type="NCBI Taxonomy" id="6238"/>
    <lineage>
        <taxon>Eukaryota</taxon>
        <taxon>Metazoa</taxon>
        <taxon>Ecdysozoa</taxon>
        <taxon>Nematoda</taxon>
        <taxon>Chromadorea</taxon>
        <taxon>Rhabditida</taxon>
        <taxon>Rhabditina</taxon>
        <taxon>Rhabditomorpha</taxon>
        <taxon>Rhabditoidea</taxon>
        <taxon>Rhabditidae</taxon>
        <taxon>Peloderinae</taxon>
        <taxon>Caenorhabditis</taxon>
    </lineage>
</organism>
<evidence type="ECO:0000256" key="2">
    <source>
        <dbReference type="ARBA" id="ARBA00022771"/>
    </source>
</evidence>
<dbReference type="Gene3D" id="3.30.50.10">
    <property type="entry name" value="Erythroid Transcription Factor GATA-1, subunit A"/>
    <property type="match status" value="1"/>
</dbReference>
<evidence type="ECO:0000256" key="1">
    <source>
        <dbReference type="ARBA" id="ARBA00022723"/>
    </source>
</evidence>
<comment type="similarity">
    <text evidence="9">Belongs to the nuclear hormone receptor family.</text>
</comment>
<dbReference type="GO" id="GO:0043565">
    <property type="term" value="F:sequence-specific DNA binding"/>
    <property type="evidence" value="ECO:0007669"/>
    <property type="project" value="InterPro"/>
</dbReference>
<keyword evidence="3 9" id="KW-0862">Zinc</keyword>
<keyword evidence="4 9" id="KW-0805">Transcription regulation</keyword>
<gene>
    <name evidence="13" type="ORF">L5515_009318</name>
</gene>
<protein>
    <recommendedName>
        <fullName evidence="15">Nuclear receptor domain-containing protein</fullName>
    </recommendedName>
</protein>
<evidence type="ECO:0000256" key="9">
    <source>
        <dbReference type="RuleBase" id="RU004334"/>
    </source>
</evidence>
<keyword evidence="1 9" id="KW-0479">Metal-binding</keyword>